<dbReference type="GO" id="GO:0030544">
    <property type="term" value="F:Hsp70 protein binding"/>
    <property type="evidence" value="ECO:0007669"/>
    <property type="project" value="TreeGrafter"/>
</dbReference>
<evidence type="ECO:0000313" key="4">
    <source>
        <dbReference type="Proteomes" id="UP000332933"/>
    </source>
</evidence>
<protein>
    <submittedName>
        <fullName evidence="3">Aste57867_25182 protein</fullName>
    </submittedName>
</protein>
<dbReference type="PANTHER" id="PTHR21207">
    <property type="entry name" value="PARKIN COREGULATED GENE PROTEIN PARK2 COREGULATED"/>
    <property type="match status" value="1"/>
</dbReference>
<dbReference type="PANTHER" id="PTHR21207:SF2">
    <property type="entry name" value="PARKIN COREGULATED GENE PROTEIN"/>
    <property type="match status" value="1"/>
</dbReference>
<evidence type="ECO:0000256" key="1">
    <source>
        <dbReference type="SAM" id="MobiDB-lite"/>
    </source>
</evidence>
<feature type="compositionally biased region" description="Polar residues" evidence="1">
    <location>
        <begin position="21"/>
        <end position="34"/>
    </location>
</feature>
<dbReference type="EMBL" id="CAADRA010007517">
    <property type="protein sequence ID" value="VFU01811.1"/>
    <property type="molecule type" value="Genomic_DNA"/>
</dbReference>
<dbReference type="Pfam" id="PF10274">
    <property type="entry name" value="ParcG"/>
    <property type="match status" value="1"/>
</dbReference>
<keyword evidence="4" id="KW-1185">Reference proteome</keyword>
<dbReference type="GO" id="GO:0051879">
    <property type="term" value="F:Hsp90 protein binding"/>
    <property type="evidence" value="ECO:0007669"/>
    <property type="project" value="TreeGrafter"/>
</dbReference>
<evidence type="ECO:0000313" key="3">
    <source>
        <dbReference type="EMBL" id="VFU01811.1"/>
    </source>
</evidence>
<proteinExistence type="predicted"/>
<feature type="region of interest" description="Disordered" evidence="1">
    <location>
        <begin position="1"/>
        <end position="39"/>
    </location>
</feature>
<accession>A0A485LSG1</accession>
<dbReference type="InterPro" id="IPR019399">
    <property type="entry name" value="Parkin_co-regulated_protein"/>
</dbReference>
<organism evidence="3 4">
    <name type="scientific">Aphanomyces stellatus</name>
    <dbReference type="NCBI Taxonomy" id="120398"/>
    <lineage>
        <taxon>Eukaryota</taxon>
        <taxon>Sar</taxon>
        <taxon>Stramenopiles</taxon>
        <taxon>Oomycota</taxon>
        <taxon>Saprolegniomycetes</taxon>
        <taxon>Saprolegniales</taxon>
        <taxon>Verrucalvaceae</taxon>
        <taxon>Aphanomyces</taxon>
    </lineage>
</organism>
<reference evidence="2" key="2">
    <citation type="submission" date="2019-06" db="EMBL/GenBank/DDBJ databases">
        <title>Genomics analysis of Aphanomyces spp. identifies a new class of oomycete effector associated with host adaptation.</title>
        <authorList>
            <person name="Gaulin E."/>
        </authorList>
    </citation>
    <scope>NUCLEOTIDE SEQUENCE</scope>
    <source>
        <strain evidence="2">CBS 578.67</strain>
    </source>
</reference>
<dbReference type="OrthoDB" id="5954824at2759"/>
<gene>
    <name evidence="3" type="primary">Aste57867_25182</name>
    <name evidence="2" type="ORF">As57867_025104</name>
    <name evidence="3" type="ORF">ASTE57867_25182</name>
</gene>
<reference evidence="3 4" key="1">
    <citation type="submission" date="2019-03" db="EMBL/GenBank/DDBJ databases">
        <authorList>
            <person name="Gaulin E."/>
            <person name="Dumas B."/>
        </authorList>
    </citation>
    <scope>NUCLEOTIDE SEQUENCE [LARGE SCALE GENOMIC DNA]</scope>
    <source>
        <strain evidence="3">CBS 568.67</strain>
    </source>
</reference>
<dbReference type="Proteomes" id="UP000332933">
    <property type="component" value="Unassembled WGS sequence"/>
</dbReference>
<dbReference type="EMBL" id="VJMH01007491">
    <property type="protein sequence ID" value="KAF0682731.1"/>
    <property type="molecule type" value="Genomic_DNA"/>
</dbReference>
<dbReference type="AlphaFoldDB" id="A0A485LSG1"/>
<name>A0A485LSG1_9STRA</name>
<evidence type="ECO:0000313" key="2">
    <source>
        <dbReference type="EMBL" id="KAF0682731.1"/>
    </source>
</evidence>
<sequence>MSKKTPPADCQVLSLDDPASSIPTTARPNTSSGRSKAKAKDKSEFRRYFDQDELPLTVETQNGERLLVWTTPLETLDYNHFLPICVSGLQETLEPYPTFAYNATMELLEHAMTDQRILKALTPVMAHVKAALGTRDKEVVHRVLLVLQQLVVCEGVGEALTEYYRAILPLCNILKDKRLGTGDSTTKDLIQETLEIIEAYGTDDAHFQIQHHVPTFQHCVAK</sequence>